<comment type="caution">
    <text evidence="3">The sequence shown here is derived from an EMBL/GenBank/DDBJ whole genome shotgun (WGS) entry which is preliminary data.</text>
</comment>
<feature type="domain" description="Glycosyl transferase family 1" evidence="1">
    <location>
        <begin position="184"/>
        <end position="348"/>
    </location>
</feature>
<keyword evidence="3" id="KW-0808">Transferase</keyword>
<dbReference type="SUPFAM" id="SSF53756">
    <property type="entry name" value="UDP-Glycosyltransferase/glycogen phosphorylase"/>
    <property type="match status" value="1"/>
</dbReference>
<proteinExistence type="predicted"/>
<feature type="domain" description="Glycosyltransferase subfamily 4-like N-terminal" evidence="2">
    <location>
        <begin position="28"/>
        <end position="169"/>
    </location>
</feature>
<dbReference type="Gene3D" id="3.40.50.2000">
    <property type="entry name" value="Glycogen Phosphorylase B"/>
    <property type="match status" value="2"/>
</dbReference>
<dbReference type="GO" id="GO:0016758">
    <property type="term" value="F:hexosyltransferase activity"/>
    <property type="evidence" value="ECO:0007669"/>
    <property type="project" value="TreeGrafter"/>
</dbReference>
<dbReference type="EMBL" id="ASYZ01000030">
    <property type="protein sequence ID" value="EPR86952.1"/>
    <property type="molecule type" value="Genomic_DNA"/>
</dbReference>
<name>S7WY34_ACIJU</name>
<dbReference type="InterPro" id="IPR028098">
    <property type="entry name" value="Glyco_trans_4-like_N"/>
</dbReference>
<organism evidence="3 4">
    <name type="scientific">Acinetobacter junii CIP 107470 = MTCC 11364</name>
    <dbReference type="NCBI Taxonomy" id="1217666"/>
    <lineage>
        <taxon>Bacteria</taxon>
        <taxon>Pseudomonadati</taxon>
        <taxon>Pseudomonadota</taxon>
        <taxon>Gammaproteobacteria</taxon>
        <taxon>Moraxellales</taxon>
        <taxon>Moraxellaceae</taxon>
        <taxon>Acinetobacter</taxon>
    </lineage>
</organism>
<protein>
    <submittedName>
        <fullName evidence="3">Glycosyl transferase, group 1</fullName>
    </submittedName>
</protein>
<evidence type="ECO:0000259" key="1">
    <source>
        <dbReference type="Pfam" id="PF00534"/>
    </source>
</evidence>
<dbReference type="PANTHER" id="PTHR45947">
    <property type="entry name" value="SULFOQUINOVOSYL TRANSFERASE SQD2"/>
    <property type="match status" value="1"/>
</dbReference>
<dbReference type="AlphaFoldDB" id="S7WY34"/>
<dbReference type="Proteomes" id="UP000018420">
    <property type="component" value="Unassembled WGS sequence"/>
</dbReference>
<gene>
    <name evidence="3" type="ORF">L292_2024</name>
</gene>
<sequence>MNEFTNASRVLKQVDSLTKNKVFEKIIIIALGSEKLKSYEEITDDIVLHRIRLYTRNLPKGLFFQLIKYVEFFIRTLLILFKIKPKVINAHALSVLPFAIFAKYFLKALVVYDAHELETEQSAGLTLRKRLSKWLEKKLIHKVDMMLVVSESIADWYVAEYDISRPVVVLNAPKRRGLKTNNHFREQLAIGDEQIILLYQGGLFAERGVQLILDAFKARSDNKIVGVFMGYGELEQDIKNAASERNNIFFFPAVPPQVVLEYTSSADMGIHLIQNTCLNHDYCMPNKLFEYSMAGLPVLVSNMKDMSELVLKNNMGAVISDFSAKGINQAIDEFLNQNLTIMKKNAYNMASENSWEIQEQAMLSAYKKMFELKGSKCK</sequence>
<dbReference type="InterPro" id="IPR050194">
    <property type="entry name" value="Glycosyltransferase_grp1"/>
</dbReference>
<accession>S7WY34</accession>
<dbReference type="InterPro" id="IPR001296">
    <property type="entry name" value="Glyco_trans_1"/>
</dbReference>
<dbReference type="Pfam" id="PF00534">
    <property type="entry name" value="Glycos_transf_1"/>
    <property type="match status" value="1"/>
</dbReference>
<evidence type="ECO:0000259" key="2">
    <source>
        <dbReference type="Pfam" id="PF13439"/>
    </source>
</evidence>
<reference evidence="3 4" key="1">
    <citation type="submission" date="2013-05" db="EMBL/GenBank/DDBJ databases">
        <title>Genome assembly of Acinetobacter junii MTCC 11364.</title>
        <authorList>
            <person name="Khatri I."/>
            <person name="Singh N.K."/>
            <person name="Subramanian S."/>
            <person name="Mayilraj S."/>
        </authorList>
    </citation>
    <scope>NUCLEOTIDE SEQUENCE [LARGE SCALE GENOMIC DNA]</scope>
    <source>
        <strain evidence="3 4">MTCC 11364</strain>
    </source>
</reference>
<dbReference type="Pfam" id="PF13439">
    <property type="entry name" value="Glyco_transf_4"/>
    <property type="match status" value="1"/>
</dbReference>
<dbReference type="PATRIC" id="fig|1330047.3.peg.646"/>
<evidence type="ECO:0000313" key="4">
    <source>
        <dbReference type="Proteomes" id="UP000018420"/>
    </source>
</evidence>
<dbReference type="PANTHER" id="PTHR45947:SF3">
    <property type="entry name" value="SULFOQUINOVOSYL TRANSFERASE SQD2"/>
    <property type="match status" value="1"/>
</dbReference>
<evidence type="ECO:0000313" key="3">
    <source>
        <dbReference type="EMBL" id="EPR86952.1"/>
    </source>
</evidence>